<dbReference type="AlphaFoldDB" id="A0A368LHP4"/>
<evidence type="ECO:0000313" key="2">
    <source>
        <dbReference type="Proteomes" id="UP000252479"/>
    </source>
</evidence>
<dbReference type="RefSeq" id="WP_086959659.1">
    <property type="nucleotide sequence ID" value="NZ_FUKS01000013.1"/>
</dbReference>
<dbReference type="EMBL" id="QPGL01000002">
    <property type="protein sequence ID" value="RCS70145.1"/>
    <property type="molecule type" value="Genomic_DNA"/>
</dbReference>
<name>A0A368LHP4_9VIBR</name>
<dbReference type="Proteomes" id="UP000252479">
    <property type="component" value="Unassembled WGS sequence"/>
</dbReference>
<dbReference type="GeneID" id="303189606"/>
<comment type="caution">
    <text evidence="1">The sequence shown here is derived from an EMBL/GenBank/DDBJ whole genome shotgun (WGS) entry which is preliminary data.</text>
</comment>
<sequence>MKIKLFDKNSKEVPPRPSMSDESVKRLVIKNAVEALFSGKWCPFDEDERDDLLSTLLDKYSHHDDEYELAKKFENYGWDVDRGFFYNLECVTGEINSEFSKSIKAWFDAYQPLPPLEIGSVIEVRGFCGKEKVTIESIYKYDPATYTVKMEDQEESDTSRRLIKFEDAVLAN</sequence>
<keyword evidence="2" id="KW-1185">Reference proteome</keyword>
<proteinExistence type="predicted"/>
<protein>
    <submittedName>
        <fullName evidence="1">Uncharacterized protein</fullName>
    </submittedName>
</protein>
<evidence type="ECO:0000313" key="1">
    <source>
        <dbReference type="EMBL" id="RCS70145.1"/>
    </source>
</evidence>
<gene>
    <name evidence="1" type="ORF">CIK83_11810</name>
</gene>
<accession>A0A368LHP4</accession>
<organism evidence="1 2">
    <name type="scientific">Vibrio casei</name>
    <dbReference type="NCBI Taxonomy" id="673372"/>
    <lineage>
        <taxon>Bacteria</taxon>
        <taxon>Pseudomonadati</taxon>
        <taxon>Pseudomonadota</taxon>
        <taxon>Gammaproteobacteria</taxon>
        <taxon>Vibrionales</taxon>
        <taxon>Vibrionaceae</taxon>
        <taxon>Vibrio</taxon>
    </lineage>
</organism>
<reference evidence="1 2" key="1">
    <citation type="journal article" date="2017" name="Elife">
        <title>Extensive horizontal gene transfer in cheese-associated bacteria.</title>
        <authorList>
            <person name="Bonham K.S."/>
            <person name="Wolfe B.E."/>
            <person name="Dutton R.J."/>
        </authorList>
    </citation>
    <scope>NUCLEOTIDE SEQUENCE [LARGE SCALE GENOMIC DNA]</scope>
    <source>
        <strain evidence="1 2">JB196</strain>
    </source>
</reference>